<dbReference type="EMBL" id="LABY01000119">
    <property type="protein sequence ID" value="KMO35383.1"/>
    <property type="molecule type" value="Genomic_DNA"/>
</dbReference>
<dbReference type="InterPro" id="IPR036188">
    <property type="entry name" value="FAD/NAD-bd_sf"/>
</dbReference>
<evidence type="ECO:0000256" key="5">
    <source>
        <dbReference type="ARBA" id="ARBA00022857"/>
    </source>
</evidence>
<keyword evidence="3" id="KW-0285">Flavoprotein</keyword>
<comment type="cofactor">
    <cofactor evidence="1">
        <name>FAD</name>
        <dbReference type="ChEBI" id="CHEBI:57692"/>
    </cofactor>
</comment>
<reference evidence="8 9" key="1">
    <citation type="submission" date="2015-03" db="EMBL/GenBank/DDBJ databases">
        <title>Genome sequencing of Methylobacterium variabile DSM 16961.</title>
        <authorList>
            <person name="Chaudhry V."/>
            <person name="Patil P.B."/>
        </authorList>
    </citation>
    <scope>NUCLEOTIDE SEQUENCE [LARGE SCALE GENOMIC DNA]</scope>
    <source>
        <strain evidence="8 9">DSM 16961</strain>
    </source>
</reference>
<evidence type="ECO:0000256" key="1">
    <source>
        <dbReference type="ARBA" id="ARBA00001974"/>
    </source>
</evidence>
<comment type="similarity">
    <text evidence="2">Belongs to the FAD-binding monooxygenase family.</text>
</comment>
<keyword evidence="6" id="KW-0560">Oxidoreductase</keyword>
<dbReference type="Proteomes" id="UP000035955">
    <property type="component" value="Unassembled WGS sequence"/>
</dbReference>
<dbReference type="InterPro" id="IPR020946">
    <property type="entry name" value="Flavin_mOase-like"/>
</dbReference>
<dbReference type="GO" id="GO:0004499">
    <property type="term" value="F:N,N-dimethylaniline monooxygenase activity"/>
    <property type="evidence" value="ECO:0007669"/>
    <property type="project" value="InterPro"/>
</dbReference>
<evidence type="ECO:0000256" key="3">
    <source>
        <dbReference type="ARBA" id="ARBA00022630"/>
    </source>
</evidence>
<evidence type="ECO:0000256" key="7">
    <source>
        <dbReference type="ARBA" id="ARBA00023033"/>
    </source>
</evidence>
<keyword evidence="9" id="KW-1185">Reference proteome</keyword>
<sequence>MGNPRAETIEAESVRRYDAIIVGAGFSGLYQLHLLRDRLGLSVRVLEAADGIGGTWYWNRYPGARCDSESYYYSYSFSRELEDEWEWSERYPEHGEIRRYLDHVADRFDLRRDIQLETRVTGAAYDEAQNRWTVTTESGERVQAQFLITAVGCLSTANVPAIPGLETFAGAWYHTGRWPHDGVDFTGKRVGLIGTGSTGIQAAPVIAEQAAHLTVFQRTANYSVPARNGPMDDRFKAWVRENSAELRRKAREATNGHPFDFHDRSALDVSPEEREAIYEAAWERGGLRFRAAFRDILLDPDANETASEFIRAKIRSIVKDPETAETLTPRDHLFATKRPPIDTNYFETFNRDNVRLVNLKAAPIEAIVPEGVRTRDATYPLDIIVFATGFDALTGPLLKLNLRGRDGIALQDVWAAGPRSYLGLQVPGFPNLFTMTGPGSPSVLTNMPVAIEQHAEWIAGCIAHLRERGLERIEATPEAAETWGAAVNEAASATLLPMASSSWYLGANVPGKPRVFMPYAGGMARYRGICEDVAAQGYDGFALR</sequence>
<proteinExistence type="inferred from homology"/>
<organism evidence="8 9">
    <name type="scientific">Methylobacterium variabile</name>
    <dbReference type="NCBI Taxonomy" id="298794"/>
    <lineage>
        <taxon>Bacteria</taxon>
        <taxon>Pseudomonadati</taxon>
        <taxon>Pseudomonadota</taxon>
        <taxon>Alphaproteobacteria</taxon>
        <taxon>Hyphomicrobiales</taxon>
        <taxon>Methylobacteriaceae</taxon>
        <taxon>Methylobacterium</taxon>
    </lineage>
</organism>
<protein>
    <submittedName>
        <fullName evidence="8">Cyclohexanone monooxygenase</fullName>
    </submittedName>
</protein>
<dbReference type="PANTHER" id="PTHR43098">
    <property type="entry name" value="L-ORNITHINE N(5)-MONOOXYGENASE-RELATED"/>
    <property type="match status" value="1"/>
</dbReference>
<keyword evidence="5" id="KW-0521">NADP</keyword>
<accession>A0A0J6SPS3</accession>
<evidence type="ECO:0000256" key="6">
    <source>
        <dbReference type="ARBA" id="ARBA00023002"/>
    </source>
</evidence>
<comment type="caution">
    <text evidence="8">The sequence shown here is derived from an EMBL/GenBank/DDBJ whole genome shotgun (WGS) entry which is preliminary data.</text>
</comment>
<dbReference type="AlphaFoldDB" id="A0A0J6SPS3"/>
<dbReference type="Gene3D" id="3.50.50.60">
    <property type="entry name" value="FAD/NAD(P)-binding domain"/>
    <property type="match status" value="3"/>
</dbReference>
<dbReference type="InterPro" id="IPR050775">
    <property type="entry name" value="FAD-binding_Monooxygenases"/>
</dbReference>
<dbReference type="PANTHER" id="PTHR43098:SF3">
    <property type="entry name" value="L-ORNITHINE N(5)-MONOOXYGENASE-RELATED"/>
    <property type="match status" value="1"/>
</dbReference>
<keyword evidence="7 8" id="KW-0503">Monooxygenase</keyword>
<dbReference type="GO" id="GO:0050660">
    <property type="term" value="F:flavin adenine dinucleotide binding"/>
    <property type="evidence" value="ECO:0007669"/>
    <property type="project" value="InterPro"/>
</dbReference>
<evidence type="ECO:0000256" key="4">
    <source>
        <dbReference type="ARBA" id="ARBA00022827"/>
    </source>
</evidence>
<evidence type="ECO:0000256" key="2">
    <source>
        <dbReference type="ARBA" id="ARBA00010139"/>
    </source>
</evidence>
<dbReference type="SUPFAM" id="SSF51905">
    <property type="entry name" value="FAD/NAD(P)-binding domain"/>
    <property type="match status" value="1"/>
</dbReference>
<keyword evidence="4" id="KW-0274">FAD</keyword>
<evidence type="ECO:0000313" key="9">
    <source>
        <dbReference type="Proteomes" id="UP000035955"/>
    </source>
</evidence>
<dbReference type="RefSeq" id="WP_048445463.1">
    <property type="nucleotide sequence ID" value="NZ_LABY01000119.1"/>
</dbReference>
<gene>
    <name evidence="8" type="ORF">VQ02_17415</name>
</gene>
<evidence type="ECO:0000313" key="8">
    <source>
        <dbReference type="EMBL" id="KMO35383.1"/>
    </source>
</evidence>
<name>A0A0J6SPS3_9HYPH</name>
<dbReference type="Pfam" id="PF00743">
    <property type="entry name" value="FMO-like"/>
    <property type="match status" value="1"/>
</dbReference>
<dbReference type="GO" id="GO:0050661">
    <property type="term" value="F:NADP binding"/>
    <property type="evidence" value="ECO:0007669"/>
    <property type="project" value="InterPro"/>
</dbReference>
<dbReference type="PATRIC" id="fig|298794.3.peg.585"/>